<evidence type="ECO:0000313" key="1">
    <source>
        <dbReference type="EMBL" id="MBD2499387.1"/>
    </source>
</evidence>
<protein>
    <submittedName>
        <fullName evidence="1">Uncharacterized protein</fullName>
    </submittedName>
</protein>
<keyword evidence="2" id="KW-1185">Reference proteome</keyword>
<sequence>MANHKETNSYNSQVDEFTQALATAREMQQDWLKYGINYIHVYIEDADSDWLEAWREEEIFTSFILDKIKEFLVSDDAVAQRLRQHLGERSLFEIAVNLEESWQIPSKDERLTAVKHLLADSQTSEIEISDLADSLLQRLSEIL</sequence>
<dbReference type="RefSeq" id="WP_190466136.1">
    <property type="nucleotide sequence ID" value="NZ_JACJSG010000002.1"/>
</dbReference>
<dbReference type="Proteomes" id="UP000661112">
    <property type="component" value="Unassembled WGS sequence"/>
</dbReference>
<reference evidence="1 2" key="1">
    <citation type="journal article" date="2020" name="ISME J.">
        <title>Comparative genomics reveals insights into cyanobacterial evolution and habitat adaptation.</title>
        <authorList>
            <person name="Chen M.Y."/>
            <person name="Teng W.K."/>
            <person name="Zhao L."/>
            <person name="Hu C.X."/>
            <person name="Zhou Y.K."/>
            <person name="Han B.P."/>
            <person name="Song L.R."/>
            <person name="Shu W.S."/>
        </authorList>
    </citation>
    <scope>NUCLEOTIDE SEQUENCE [LARGE SCALE GENOMIC DNA]</scope>
    <source>
        <strain evidence="1 2">FACHB-119</strain>
    </source>
</reference>
<proteinExistence type="predicted"/>
<accession>A0ABR8CZ90</accession>
<comment type="caution">
    <text evidence="1">The sequence shown here is derived from an EMBL/GenBank/DDBJ whole genome shotgun (WGS) entry which is preliminary data.</text>
</comment>
<name>A0ABR8CZ90_9NOST</name>
<gene>
    <name evidence="1" type="ORF">H6G83_01935</name>
</gene>
<dbReference type="EMBL" id="JACJSG010000002">
    <property type="protein sequence ID" value="MBD2499387.1"/>
    <property type="molecule type" value="Genomic_DNA"/>
</dbReference>
<organism evidence="1 2">
    <name type="scientific">Anabaena azotica FACHB-119</name>
    <dbReference type="NCBI Taxonomy" id="947527"/>
    <lineage>
        <taxon>Bacteria</taxon>
        <taxon>Bacillati</taxon>
        <taxon>Cyanobacteriota</taxon>
        <taxon>Cyanophyceae</taxon>
        <taxon>Nostocales</taxon>
        <taxon>Nostocaceae</taxon>
        <taxon>Anabaena</taxon>
        <taxon>Anabaena azotica</taxon>
    </lineage>
</organism>
<evidence type="ECO:0000313" key="2">
    <source>
        <dbReference type="Proteomes" id="UP000661112"/>
    </source>
</evidence>